<dbReference type="PANTHER" id="PTHR34406:SF1">
    <property type="entry name" value="PROTEIN YCEI"/>
    <property type="match status" value="1"/>
</dbReference>
<evidence type="ECO:0000259" key="2">
    <source>
        <dbReference type="SMART" id="SM00867"/>
    </source>
</evidence>
<comment type="caution">
    <text evidence="3">The sequence shown here is derived from an EMBL/GenBank/DDBJ whole genome shotgun (WGS) entry which is preliminary data.</text>
</comment>
<accession>A0A4Q8LDR9</accession>
<dbReference type="Proteomes" id="UP000292627">
    <property type="component" value="Unassembled WGS sequence"/>
</dbReference>
<protein>
    <submittedName>
        <fullName evidence="3">Polyisoprenoid-binding protein</fullName>
    </submittedName>
</protein>
<sequence length="189" mass="19505">MSRNFLSPALTAAALVAAFVAAPARAATYVQAPGSTLVFASSYDGETFTGKFGKFDTKVSFDPAHPELGTIDVTIGLAGTSSGNGDRDSTLASADFFDVAKFAQATYKAKGFKSLGGDRYSTDGVLTLRGVSRPVTLTFVWTPGAPPTLAGKATVKRLDFGVGGGDWKDTKTIPDAVAISTKVVLKPGS</sequence>
<feature type="signal peptide" evidence="1">
    <location>
        <begin position="1"/>
        <end position="26"/>
    </location>
</feature>
<proteinExistence type="predicted"/>
<feature type="chain" id="PRO_5020223466" evidence="1">
    <location>
        <begin position="27"/>
        <end position="189"/>
    </location>
</feature>
<evidence type="ECO:0000313" key="3">
    <source>
        <dbReference type="EMBL" id="TAA27058.1"/>
    </source>
</evidence>
<dbReference type="Pfam" id="PF04264">
    <property type="entry name" value="YceI"/>
    <property type="match status" value="1"/>
</dbReference>
<reference evidence="3 4" key="1">
    <citation type="submission" date="2019-02" db="EMBL/GenBank/DDBJ databases">
        <title>WGS of Pseudoxanthomonas species novum from clinical isolates.</title>
        <authorList>
            <person name="Bernier A.-M."/>
            <person name="Bernard K."/>
            <person name="Vachon A."/>
        </authorList>
    </citation>
    <scope>NUCLEOTIDE SEQUENCE [LARGE SCALE GENOMIC DNA]</scope>
    <source>
        <strain evidence="3 4">NML171200</strain>
    </source>
</reference>
<dbReference type="Gene3D" id="2.40.128.110">
    <property type="entry name" value="Lipid/polyisoprenoid-binding, YceI-like"/>
    <property type="match status" value="1"/>
</dbReference>
<dbReference type="InterPro" id="IPR036761">
    <property type="entry name" value="TTHA0802/YceI-like_sf"/>
</dbReference>
<feature type="domain" description="Lipid/polyisoprenoid-binding YceI-like" evidence="2">
    <location>
        <begin position="28"/>
        <end position="186"/>
    </location>
</feature>
<keyword evidence="1" id="KW-0732">Signal</keyword>
<dbReference type="AlphaFoldDB" id="A0A4Q8LDR9"/>
<evidence type="ECO:0000256" key="1">
    <source>
        <dbReference type="SAM" id="SignalP"/>
    </source>
</evidence>
<organism evidence="3 4">
    <name type="scientific">Pseudoxanthomonas winnipegensis</name>
    <dbReference type="NCBI Taxonomy" id="2480810"/>
    <lineage>
        <taxon>Bacteria</taxon>
        <taxon>Pseudomonadati</taxon>
        <taxon>Pseudomonadota</taxon>
        <taxon>Gammaproteobacteria</taxon>
        <taxon>Lysobacterales</taxon>
        <taxon>Lysobacteraceae</taxon>
        <taxon>Pseudoxanthomonas</taxon>
    </lineage>
</organism>
<dbReference type="OrthoDB" id="1247465at2"/>
<name>A0A4Q8LDR9_9GAMM</name>
<dbReference type="PANTHER" id="PTHR34406">
    <property type="entry name" value="PROTEIN YCEI"/>
    <property type="match status" value="1"/>
</dbReference>
<dbReference type="SUPFAM" id="SSF101874">
    <property type="entry name" value="YceI-like"/>
    <property type="match status" value="1"/>
</dbReference>
<dbReference type="EMBL" id="SHMC01000002">
    <property type="protein sequence ID" value="TAA27058.1"/>
    <property type="molecule type" value="Genomic_DNA"/>
</dbReference>
<dbReference type="SMART" id="SM00867">
    <property type="entry name" value="YceI"/>
    <property type="match status" value="1"/>
</dbReference>
<dbReference type="RefSeq" id="WP_130550908.1">
    <property type="nucleotide sequence ID" value="NZ_SHMC01000002.1"/>
</dbReference>
<gene>
    <name evidence="3" type="ORF">EA660_07595</name>
</gene>
<evidence type="ECO:0000313" key="4">
    <source>
        <dbReference type="Proteomes" id="UP000292627"/>
    </source>
</evidence>
<dbReference type="InterPro" id="IPR007372">
    <property type="entry name" value="Lipid/polyisoprenoid-bd_YceI"/>
</dbReference>